<dbReference type="InterPro" id="IPR003476">
    <property type="entry name" value="Glyco_hydro_42"/>
</dbReference>
<feature type="domain" description="Glycoside hydrolase family 42 N-terminal" evidence="10">
    <location>
        <begin position="6"/>
        <end position="372"/>
    </location>
</feature>
<feature type="binding site" evidence="9">
    <location>
        <position position="147"/>
    </location>
    <ligand>
        <name>Zn(2+)</name>
        <dbReference type="ChEBI" id="CHEBI:29105"/>
    </ligand>
</feature>
<evidence type="ECO:0000313" key="14">
    <source>
        <dbReference type="Proteomes" id="UP000636960"/>
    </source>
</evidence>
<dbReference type="Pfam" id="PF08533">
    <property type="entry name" value="Glyco_hydro_42C"/>
    <property type="match status" value="1"/>
</dbReference>
<protein>
    <recommendedName>
        <fullName evidence="3 6">Beta-galactosidase</fullName>
        <shortName evidence="6">Beta-gal</shortName>
        <ecNumber evidence="3 6">3.2.1.23</ecNumber>
    </recommendedName>
</protein>
<evidence type="ECO:0000256" key="2">
    <source>
        <dbReference type="ARBA" id="ARBA00005940"/>
    </source>
</evidence>
<dbReference type="PIRSF" id="PIRSF001084">
    <property type="entry name" value="B-galactosidase"/>
    <property type="match status" value="1"/>
</dbReference>
<dbReference type="CDD" id="cd03143">
    <property type="entry name" value="A4_beta-galactosidase_middle_domain"/>
    <property type="match status" value="1"/>
</dbReference>
<organism evidence="13 14">
    <name type="scientific">Paractinoplanes rishiriensis</name>
    <dbReference type="NCBI Taxonomy" id="1050105"/>
    <lineage>
        <taxon>Bacteria</taxon>
        <taxon>Bacillati</taxon>
        <taxon>Actinomycetota</taxon>
        <taxon>Actinomycetes</taxon>
        <taxon>Micromonosporales</taxon>
        <taxon>Micromonosporaceae</taxon>
        <taxon>Paractinoplanes</taxon>
    </lineage>
</organism>
<dbReference type="Gene3D" id="3.20.20.80">
    <property type="entry name" value="Glycosidases"/>
    <property type="match status" value="1"/>
</dbReference>
<feature type="active site" description="Proton donor" evidence="7">
    <location>
        <position position="142"/>
    </location>
</feature>
<comment type="similarity">
    <text evidence="2 6">Belongs to the glycosyl hydrolase 42 family.</text>
</comment>
<dbReference type="SUPFAM" id="SSF51445">
    <property type="entry name" value="(Trans)glycosidases"/>
    <property type="match status" value="1"/>
</dbReference>
<proteinExistence type="inferred from homology"/>
<keyword evidence="9" id="KW-0862">Zinc</keyword>
<evidence type="ECO:0000256" key="1">
    <source>
        <dbReference type="ARBA" id="ARBA00001412"/>
    </source>
</evidence>
<dbReference type="GO" id="GO:0009341">
    <property type="term" value="C:beta-galactosidase complex"/>
    <property type="evidence" value="ECO:0007669"/>
    <property type="project" value="InterPro"/>
</dbReference>
<dbReference type="GO" id="GO:0004565">
    <property type="term" value="F:beta-galactosidase activity"/>
    <property type="evidence" value="ECO:0007669"/>
    <property type="project" value="UniProtKB-EC"/>
</dbReference>
<dbReference type="Pfam" id="PF08532">
    <property type="entry name" value="Glyco_hydro_42M"/>
    <property type="match status" value="1"/>
</dbReference>
<dbReference type="InterPro" id="IPR013739">
    <property type="entry name" value="Beta_galactosidase_C"/>
</dbReference>
<dbReference type="InterPro" id="IPR017853">
    <property type="entry name" value="GH"/>
</dbReference>
<dbReference type="SUPFAM" id="SSF52317">
    <property type="entry name" value="Class I glutamine amidotransferase-like"/>
    <property type="match status" value="1"/>
</dbReference>
<name>A0A919K2K1_9ACTN</name>
<evidence type="ECO:0000259" key="12">
    <source>
        <dbReference type="Pfam" id="PF08533"/>
    </source>
</evidence>
<evidence type="ECO:0000256" key="5">
    <source>
        <dbReference type="ARBA" id="ARBA00023295"/>
    </source>
</evidence>
<comment type="caution">
    <text evidence="13">The sequence shown here is derived from an EMBL/GenBank/DDBJ whole genome shotgun (WGS) entry which is preliminary data.</text>
</comment>
<dbReference type="InterPro" id="IPR013529">
    <property type="entry name" value="Glyco_hydro_42_N"/>
</dbReference>
<dbReference type="Gene3D" id="2.60.40.1180">
    <property type="entry name" value="Golgi alpha-mannosidase II"/>
    <property type="match status" value="1"/>
</dbReference>
<feature type="binding site" evidence="9">
    <location>
        <position position="152"/>
    </location>
    <ligand>
        <name>Zn(2+)</name>
        <dbReference type="ChEBI" id="CHEBI:29105"/>
    </ligand>
</feature>
<dbReference type="InterPro" id="IPR013780">
    <property type="entry name" value="Glyco_hydro_b"/>
</dbReference>
<dbReference type="SUPFAM" id="SSF51011">
    <property type="entry name" value="Glycosyl hydrolase domain"/>
    <property type="match status" value="1"/>
</dbReference>
<evidence type="ECO:0000259" key="10">
    <source>
        <dbReference type="Pfam" id="PF02449"/>
    </source>
</evidence>
<sequence length="651" mass="72168">MFYGGDYNPEQWGPEVWAEDVRLMREARVNLVTVGVFAWSALEPSDGTFDFGWLDAVMDLLAGNDIAVSLATPNASPPPWLAEAHPESLMVGRDGTRVGVGSRGHFCPSAPAYRDRSLRFARTLAGRYASHPALALWHVGNEYHAECFCDLCDERFRQWLRDRYGTLDELNDRWGTLMWGQRYSDWSQVHLPRPVRGRVNPARELDFSRFNSDVQLDLYKAERDALREATPDLPITTNLMQYFRLNDYRKWAPELDVIAYDSYPDPAQPAALADAALQYDLMRTLGGGAPWLLMEQAAGAVSQWPLNLVKPPGRMRLGSYQAVARGSDAVMFFQWRASRYGQEKFHSAMLPHSGRSSRTWKEVSALGAELAALDRISGARTEARVAIVWDWPNWWAVEGCYHPRHDFSYKDTVTAQYRALWRRNVPVDVVSLDDDLSGYRALIIPNQYAITDAQRAAVRAFAEGGGHVLISFFSGIVDENDRVHPDGYPGGLRDVIGGHVRDFSPMPDGATVEVDGFGTGSCWQDDLVAETAKPLAAYPDGRPAILDHALGAGSVVYLGTRLDEAGFDRVLGTVLDRAAAGPAHPAPDGVEAAVRQTATHRYLFLLNHTDSPVTVRLDRAGHDLLTGRDHRAGDPLPLDAAGVAVLEQDLS</sequence>
<dbReference type="EMBL" id="BOMV01000057">
    <property type="protein sequence ID" value="GIE97707.1"/>
    <property type="molecule type" value="Genomic_DNA"/>
</dbReference>
<comment type="catalytic activity">
    <reaction evidence="1 6">
        <text>Hydrolysis of terminal non-reducing beta-D-galactose residues in beta-D-galactosides.</text>
        <dbReference type="EC" id="3.2.1.23"/>
    </reaction>
</comment>
<evidence type="ECO:0000259" key="11">
    <source>
        <dbReference type="Pfam" id="PF08532"/>
    </source>
</evidence>
<dbReference type="InterPro" id="IPR013738">
    <property type="entry name" value="Beta_galactosidase_Trimer"/>
</dbReference>
<evidence type="ECO:0000256" key="6">
    <source>
        <dbReference type="PIRNR" id="PIRNR001084"/>
    </source>
</evidence>
<evidence type="ECO:0000256" key="7">
    <source>
        <dbReference type="PIRSR" id="PIRSR001084-1"/>
    </source>
</evidence>
<evidence type="ECO:0000256" key="8">
    <source>
        <dbReference type="PIRSR" id="PIRSR001084-2"/>
    </source>
</evidence>
<dbReference type="InterPro" id="IPR029062">
    <property type="entry name" value="Class_I_gatase-like"/>
</dbReference>
<dbReference type="Proteomes" id="UP000636960">
    <property type="component" value="Unassembled WGS sequence"/>
</dbReference>
<dbReference type="EC" id="3.2.1.23" evidence="3 6"/>
<dbReference type="Gene3D" id="3.40.50.880">
    <property type="match status" value="1"/>
</dbReference>
<evidence type="ECO:0000256" key="9">
    <source>
        <dbReference type="PIRSR" id="PIRSR001084-3"/>
    </source>
</evidence>
<gene>
    <name evidence="13" type="ORF">Ari01nite_51720</name>
</gene>
<dbReference type="PANTHER" id="PTHR36447">
    <property type="entry name" value="BETA-GALACTOSIDASE GANA"/>
    <property type="match status" value="1"/>
</dbReference>
<dbReference type="GO" id="GO:0046872">
    <property type="term" value="F:metal ion binding"/>
    <property type="evidence" value="ECO:0007669"/>
    <property type="project" value="UniProtKB-KW"/>
</dbReference>
<feature type="domain" description="Beta-galactosidase C-terminal" evidence="12">
    <location>
        <begin position="589"/>
        <end position="647"/>
    </location>
</feature>
<feature type="binding site" evidence="9">
    <location>
        <position position="149"/>
    </location>
    <ligand>
        <name>Zn(2+)</name>
        <dbReference type="ChEBI" id="CHEBI:29105"/>
    </ligand>
</feature>
<dbReference type="GO" id="GO:0006012">
    <property type="term" value="P:galactose metabolic process"/>
    <property type="evidence" value="ECO:0007669"/>
    <property type="project" value="InterPro"/>
</dbReference>
<keyword evidence="9" id="KW-0479">Metal-binding</keyword>
<evidence type="ECO:0000313" key="13">
    <source>
        <dbReference type="EMBL" id="GIE97707.1"/>
    </source>
</evidence>
<keyword evidence="14" id="KW-1185">Reference proteome</keyword>
<feature type="binding site" evidence="8">
    <location>
        <position position="103"/>
    </location>
    <ligand>
        <name>substrate</name>
    </ligand>
</feature>
<dbReference type="PANTHER" id="PTHR36447:SF1">
    <property type="entry name" value="BETA-GALACTOSIDASE GANA"/>
    <property type="match status" value="1"/>
</dbReference>
<feature type="binding site" evidence="8">
    <location>
        <position position="141"/>
    </location>
    <ligand>
        <name>substrate</name>
    </ligand>
</feature>
<evidence type="ECO:0000256" key="4">
    <source>
        <dbReference type="ARBA" id="ARBA00022801"/>
    </source>
</evidence>
<accession>A0A919K2K1</accession>
<keyword evidence="4 6" id="KW-0378">Hydrolase</keyword>
<feature type="binding site" evidence="9">
    <location>
        <position position="107"/>
    </location>
    <ligand>
        <name>Zn(2+)</name>
        <dbReference type="ChEBI" id="CHEBI:29105"/>
    </ligand>
</feature>
<feature type="active site" description="Nucleophile" evidence="7">
    <location>
        <position position="295"/>
    </location>
</feature>
<reference evidence="13" key="1">
    <citation type="submission" date="2021-01" db="EMBL/GenBank/DDBJ databases">
        <title>Whole genome shotgun sequence of Actinoplanes rishiriensis NBRC 108556.</title>
        <authorList>
            <person name="Komaki H."/>
            <person name="Tamura T."/>
        </authorList>
    </citation>
    <scope>NUCLEOTIDE SEQUENCE</scope>
    <source>
        <strain evidence="13">NBRC 108556</strain>
    </source>
</reference>
<dbReference type="Pfam" id="PF02449">
    <property type="entry name" value="Glyco_hydro_42"/>
    <property type="match status" value="1"/>
</dbReference>
<evidence type="ECO:0000256" key="3">
    <source>
        <dbReference type="ARBA" id="ARBA00012756"/>
    </source>
</evidence>
<dbReference type="AlphaFoldDB" id="A0A919K2K1"/>
<keyword evidence="5 6" id="KW-0326">Glycosidase</keyword>
<feature type="domain" description="Beta-galactosidase trimerisation" evidence="11">
    <location>
        <begin position="383"/>
        <end position="578"/>
    </location>
</feature>